<dbReference type="GO" id="GO:0046872">
    <property type="term" value="F:metal ion binding"/>
    <property type="evidence" value="ECO:0007669"/>
    <property type="project" value="UniProtKB-KW"/>
</dbReference>
<dbReference type="Proteomes" id="UP000437131">
    <property type="component" value="Unassembled WGS sequence"/>
</dbReference>
<dbReference type="EMBL" id="WMIA01000012">
    <property type="protein sequence ID" value="MTF39419.1"/>
    <property type="molecule type" value="Genomic_DNA"/>
</dbReference>
<evidence type="ECO:0000256" key="2">
    <source>
        <dbReference type="ARBA" id="ARBA00005582"/>
    </source>
</evidence>
<keyword evidence="9" id="KW-0234">DNA repair</keyword>
<evidence type="ECO:0000256" key="9">
    <source>
        <dbReference type="ARBA" id="ARBA00023204"/>
    </source>
</evidence>
<dbReference type="AlphaFoldDB" id="A0A844GX54"/>
<dbReference type="GO" id="GO:0006281">
    <property type="term" value="P:DNA repair"/>
    <property type="evidence" value="ECO:0007669"/>
    <property type="project" value="UniProtKB-KW"/>
</dbReference>
<comment type="caution">
    <text evidence="14">The sequence shown here is derived from an EMBL/GenBank/DDBJ whole genome shotgun (WGS) entry which is preliminary data.</text>
</comment>
<keyword evidence="5" id="KW-0479">Metal-binding</keyword>
<evidence type="ECO:0000256" key="7">
    <source>
        <dbReference type="ARBA" id="ARBA00022801"/>
    </source>
</evidence>
<dbReference type="GO" id="GO:0006260">
    <property type="term" value="P:DNA replication"/>
    <property type="evidence" value="ECO:0007669"/>
    <property type="project" value="UniProtKB-KW"/>
</dbReference>
<comment type="cofactor">
    <cofactor evidence="1">
        <name>Mg(2+)</name>
        <dbReference type="ChEBI" id="CHEBI:18420"/>
    </cofactor>
</comment>
<keyword evidence="3" id="KW-0515">Mutator protein</keyword>
<organism evidence="14 15">
    <name type="scientific">Cyanobacterium aponinum 0216</name>
    <dbReference type="NCBI Taxonomy" id="2676140"/>
    <lineage>
        <taxon>Bacteria</taxon>
        <taxon>Bacillati</taxon>
        <taxon>Cyanobacteriota</taxon>
        <taxon>Cyanophyceae</taxon>
        <taxon>Oscillatoriophycideae</taxon>
        <taxon>Chroococcales</taxon>
        <taxon>Geminocystaceae</taxon>
        <taxon>Cyanobacterium</taxon>
    </lineage>
</organism>
<comment type="similarity">
    <text evidence="2 12">Belongs to the Nudix hydrolase family.</text>
</comment>
<dbReference type="Gene3D" id="3.90.79.10">
    <property type="entry name" value="Nucleoside Triphosphate Pyrophosphohydrolase"/>
    <property type="match status" value="1"/>
</dbReference>
<proteinExistence type="inferred from homology"/>
<evidence type="ECO:0000256" key="5">
    <source>
        <dbReference type="ARBA" id="ARBA00022723"/>
    </source>
</evidence>
<dbReference type="GO" id="GO:0035539">
    <property type="term" value="F:8-oxo-7,8-dihydrodeoxyguanosine triphosphate pyrophosphatase activity"/>
    <property type="evidence" value="ECO:0007669"/>
    <property type="project" value="UniProtKB-EC"/>
</dbReference>
<evidence type="ECO:0000313" key="14">
    <source>
        <dbReference type="EMBL" id="MTF39419.1"/>
    </source>
</evidence>
<evidence type="ECO:0000256" key="3">
    <source>
        <dbReference type="ARBA" id="ARBA00022457"/>
    </source>
</evidence>
<reference evidence="14 15" key="1">
    <citation type="submission" date="2019-11" db="EMBL/GenBank/DDBJ databases">
        <title>Isolation of a new High Light Tolerant Cyanobacteria.</title>
        <authorList>
            <person name="Dobson Z."/>
            <person name="Vaughn N."/>
            <person name="Vaughn M."/>
            <person name="Fromme P."/>
            <person name="Mazor Y."/>
        </authorList>
    </citation>
    <scope>NUCLEOTIDE SEQUENCE [LARGE SCALE GENOMIC DNA]</scope>
    <source>
        <strain evidence="14 15">0216</strain>
    </source>
</reference>
<dbReference type="EC" id="3.6.1.55" evidence="11"/>
<dbReference type="InterPro" id="IPR020084">
    <property type="entry name" value="NUDIX_hydrolase_CS"/>
</dbReference>
<dbReference type="InterPro" id="IPR000086">
    <property type="entry name" value="NUDIX_hydrolase_dom"/>
</dbReference>
<dbReference type="GO" id="GO:0044715">
    <property type="term" value="F:8-oxo-dGDP phosphatase activity"/>
    <property type="evidence" value="ECO:0007669"/>
    <property type="project" value="TreeGrafter"/>
</dbReference>
<dbReference type="Pfam" id="PF00293">
    <property type="entry name" value="NUDIX"/>
    <property type="match status" value="1"/>
</dbReference>
<evidence type="ECO:0000256" key="10">
    <source>
        <dbReference type="ARBA" id="ARBA00035861"/>
    </source>
</evidence>
<evidence type="ECO:0000259" key="13">
    <source>
        <dbReference type="PROSITE" id="PS51462"/>
    </source>
</evidence>
<sequence>MISPVKEVAIAILYRENKFLLQLRDNIHTIIHPGCWALFGGHLETGETPESALIREIQEEIDYQITDFHKFVRHQEGNIIRHIYYAPLKVEIKQLTLKEGWDFTLAPPETILQGQCYSKIAKQIRFFAPFHRQILLDFYQVHSALIKA</sequence>
<dbReference type="PRINTS" id="PR00502">
    <property type="entry name" value="NUDIXFAMILY"/>
</dbReference>
<comment type="catalytic activity">
    <reaction evidence="10">
        <text>8-oxo-dGTP + H2O = 8-oxo-dGMP + diphosphate + H(+)</text>
        <dbReference type="Rhea" id="RHEA:31575"/>
        <dbReference type="ChEBI" id="CHEBI:15377"/>
        <dbReference type="ChEBI" id="CHEBI:15378"/>
        <dbReference type="ChEBI" id="CHEBI:33019"/>
        <dbReference type="ChEBI" id="CHEBI:63224"/>
        <dbReference type="ChEBI" id="CHEBI:77896"/>
        <dbReference type="EC" id="3.6.1.55"/>
    </reaction>
</comment>
<dbReference type="PROSITE" id="PS00893">
    <property type="entry name" value="NUDIX_BOX"/>
    <property type="match status" value="1"/>
</dbReference>
<dbReference type="InterPro" id="IPR015797">
    <property type="entry name" value="NUDIX_hydrolase-like_dom_sf"/>
</dbReference>
<keyword evidence="8" id="KW-0460">Magnesium</keyword>
<dbReference type="SUPFAM" id="SSF55811">
    <property type="entry name" value="Nudix"/>
    <property type="match status" value="1"/>
</dbReference>
<evidence type="ECO:0000256" key="6">
    <source>
        <dbReference type="ARBA" id="ARBA00022763"/>
    </source>
</evidence>
<dbReference type="InterPro" id="IPR047127">
    <property type="entry name" value="MutT-like"/>
</dbReference>
<evidence type="ECO:0000313" key="15">
    <source>
        <dbReference type="Proteomes" id="UP000437131"/>
    </source>
</evidence>
<protein>
    <recommendedName>
        <fullName evidence="11">8-oxo-dGTP diphosphatase</fullName>
        <ecNumber evidence="11">3.6.1.55</ecNumber>
    </recommendedName>
</protein>
<evidence type="ECO:0000256" key="8">
    <source>
        <dbReference type="ARBA" id="ARBA00022842"/>
    </source>
</evidence>
<evidence type="ECO:0000256" key="11">
    <source>
        <dbReference type="ARBA" id="ARBA00038905"/>
    </source>
</evidence>
<accession>A0A844GX54</accession>
<dbReference type="GO" id="GO:0008413">
    <property type="term" value="F:8-oxo-7,8-dihydroguanosine triphosphate pyrophosphatase activity"/>
    <property type="evidence" value="ECO:0007669"/>
    <property type="project" value="TreeGrafter"/>
</dbReference>
<keyword evidence="4" id="KW-0235">DNA replication</keyword>
<feature type="domain" description="Nudix hydrolase" evidence="13">
    <location>
        <begin position="4"/>
        <end position="140"/>
    </location>
</feature>
<dbReference type="PROSITE" id="PS51462">
    <property type="entry name" value="NUDIX"/>
    <property type="match status" value="1"/>
</dbReference>
<keyword evidence="6" id="KW-0227">DNA damage</keyword>
<evidence type="ECO:0000256" key="12">
    <source>
        <dbReference type="RuleBase" id="RU003476"/>
    </source>
</evidence>
<name>A0A844GX54_9CHRO</name>
<dbReference type="InterPro" id="IPR020476">
    <property type="entry name" value="Nudix_hydrolase"/>
</dbReference>
<dbReference type="PANTHER" id="PTHR47707:SF1">
    <property type="entry name" value="NUDIX HYDROLASE FAMILY PROTEIN"/>
    <property type="match status" value="1"/>
</dbReference>
<dbReference type="GO" id="GO:0044716">
    <property type="term" value="F:8-oxo-GDP phosphatase activity"/>
    <property type="evidence" value="ECO:0007669"/>
    <property type="project" value="TreeGrafter"/>
</dbReference>
<evidence type="ECO:0000256" key="1">
    <source>
        <dbReference type="ARBA" id="ARBA00001946"/>
    </source>
</evidence>
<dbReference type="PANTHER" id="PTHR47707">
    <property type="entry name" value="8-OXO-DGTP DIPHOSPHATASE"/>
    <property type="match status" value="1"/>
</dbReference>
<evidence type="ECO:0000256" key="4">
    <source>
        <dbReference type="ARBA" id="ARBA00022705"/>
    </source>
</evidence>
<dbReference type="CDD" id="cd18882">
    <property type="entry name" value="NUDIX_Hydrolase"/>
    <property type="match status" value="1"/>
</dbReference>
<dbReference type="RefSeq" id="WP_155084019.1">
    <property type="nucleotide sequence ID" value="NZ_WMIA01000012.1"/>
</dbReference>
<keyword evidence="7 12" id="KW-0378">Hydrolase</keyword>
<gene>
    <name evidence="14" type="ORF">GGC33_10835</name>
</gene>